<name>A0A4D7YT72_AGRTU</name>
<evidence type="ECO:0000313" key="1">
    <source>
        <dbReference type="EMBL" id="QCL92893.1"/>
    </source>
</evidence>
<reference evidence="1 2" key="1">
    <citation type="submission" date="2019-04" db="EMBL/GenBank/DDBJ databases">
        <title>Complete genome sequence of Agrobacterium tumefaciens CFBP7129.</title>
        <authorList>
            <person name="Haryono M."/>
            <person name="Lin Y.-C."/>
            <person name="Lai E.-M."/>
            <person name="Kuo C.-H."/>
        </authorList>
    </citation>
    <scope>NUCLEOTIDE SEQUENCE [LARGE SCALE GENOMIC DNA]</scope>
    <source>
        <strain evidence="1 2">CFBP7129</strain>
    </source>
</reference>
<dbReference type="Proteomes" id="UP000298649">
    <property type="component" value="Chromosome circular"/>
</dbReference>
<organism evidence="1 2">
    <name type="scientific">Agrobacterium tumefaciens</name>
    <dbReference type="NCBI Taxonomy" id="358"/>
    <lineage>
        <taxon>Bacteria</taxon>
        <taxon>Pseudomonadati</taxon>
        <taxon>Pseudomonadota</taxon>
        <taxon>Alphaproteobacteria</taxon>
        <taxon>Hyphomicrobiales</taxon>
        <taxon>Rhizobiaceae</taxon>
        <taxon>Rhizobium/Agrobacterium group</taxon>
        <taxon>Agrobacterium</taxon>
        <taxon>Agrobacterium tumefaciens complex</taxon>
    </lineage>
</organism>
<accession>A0A4D7YT72</accession>
<evidence type="ECO:0000313" key="2">
    <source>
        <dbReference type="Proteomes" id="UP000298649"/>
    </source>
</evidence>
<proteinExistence type="predicted"/>
<gene>
    <name evidence="1" type="ORF">CFBP7129_00800</name>
</gene>
<sequence>MTAINTFVRESGVYFVVDGATYLPAFGGAPAKTGRMAKVHHIPWLGAAFAITGPVMATFCHGPMIGDSLAKNFDEFAEGFPDLLKRGADDMRKAGQAHLFGPCEVVIGGWSDERQRYEAYAVSTDSSISNGKPAFTLRPVTKYMRPYPPAAVGAEFDPENAARDGMRILEMQRRANVESIDGKRVNGAIGSFAQLAHLTRDGMTSKLIGVFDDAV</sequence>
<dbReference type="RefSeq" id="WP_137002867.1">
    <property type="nucleotide sequence ID" value="NZ_CP039922.1"/>
</dbReference>
<dbReference type="AlphaFoldDB" id="A0A4D7YT72"/>
<dbReference type="EMBL" id="CP039922">
    <property type="protein sequence ID" value="QCL92893.1"/>
    <property type="molecule type" value="Genomic_DNA"/>
</dbReference>
<protein>
    <submittedName>
        <fullName evidence="1">Uncharacterized protein</fullName>
    </submittedName>
</protein>